<proteinExistence type="predicted"/>
<accession>A0A1B6IN51</accession>
<dbReference type="Gene3D" id="3.60.10.10">
    <property type="entry name" value="Endonuclease/exonuclease/phosphatase"/>
    <property type="match status" value="1"/>
</dbReference>
<evidence type="ECO:0008006" key="2">
    <source>
        <dbReference type="Google" id="ProtNLM"/>
    </source>
</evidence>
<dbReference type="PANTHER" id="PTHR33776">
    <property type="entry name" value="ENDO/EXONUCLEASE/PHOSPHATASE DOMAIN-CONTAINING PROTEIN"/>
    <property type="match status" value="1"/>
</dbReference>
<gene>
    <name evidence="1" type="ORF">g.2763</name>
</gene>
<dbReference type="AlphaFoldDB" id="A0A1B6IN51"/>
<reference evidence="1" key="1">
    <citation type="submission" date="2015-11" db="EMBL/GenBank/DDBJ databases">
        <title>De novo transcriptome assembly of four potential Pierce s Disease insect vectors from Arizona vineyards.</title>
        <authorList>
            <person name="Tassone E.E."/>
        </authorList>
    </citation>
    <scope>NUCLEOTIDE SEQUENCE</scope>
</reference>
<protein>
    <recommendedName>
        <fullName evidence="2">Endonuclease/exonuclease/phosphatase domain-containing protein</fullName>
    </recommendedName>
</protein>
<dbReference type="PANTHER" id="PTHR33776:SF4">
    <property type="entry name" value="ENDONUCLEASE_EXONUCLEASE_PHOSPHATASE DOMAIN-CONTAINING PROTEIN"/>
    <property type="match status" value="1"/>
</dbReference>
<feature type="non-terminal residue" evidence="1">
    <location>
        <position position="1"/>
    </location>
</feature>
<organism evidence="1">
    <name type="scientific">Homalodisca liturata</name>
    <dbReference type="NCBI Taxonomy" id="320908"/>
    <lineage>
        <taxon>Eukaryota</taxon>
        <taxon>Metazoa</taxon>
        <taxon>Ecdysozoa</taxon>
        <taxon>Arthropoda</taxon>
        <taxon>Hexapoda</taxon>
        <taxon>Insecta</taxon>
        <taxon>Pterygota</taxon>
        <taxon>Neoptera</taxon>
        <taxon>Paraneoptera</taxon>
        <taxon>Hemiptera</taxon>
        <taxon>Auchenorrhyncha</taxon>
        <taxon>Membracoidea</taxon>
        <taxon>Cicadellidae</taxon>
        <taxon>Cicadellinae</taxon>
        <taxon>Proconiini</taxon>
        <taxon>Homalodisca</taxon>
    </lineage>
</organism>
<dbReference type="SUPFAM" id="SSF56219">
    <property type="entry name" value="DNase I-like"/>
    <property type="match status" value="1"/>
</dbReference>
<dbReference type="EMBL" id="GECU01019354">
    <property type="protein sequence ID" value="JAS88352.1"/>
    <property type="molecule type" value="Transcribed_RNA"/>
</dbReference>
<evidence type="ECO:0000313" key="1">
    <source>
        <dbReference type="EMBL" id="JAS88352.1"/>
    </source>
</evidence>
<dbReference type="InterPro" id="IPR036691">
    <property type="entry name" value="Endo/exonu/phosph_ase_sf"/>
</dbReference>
<sequence>ISLGLNQDLIFECSAVELIDFNSIVISVYTIPNYEVKKLFFAKFEKLLFFLQQRMSNKSIFVTGDFNVNILEDSIFSGKFRELIECYGFSLQFEEPTRITQSSSSCLDNIITNKKYNAKIK</sequence>
<feature type="non-terminal residue" evidence="1">
    <location>
        <position position="121"/>
    </location>
</feature>
<name>A0A1B6IN51_9HEMI</name>